<evidence type="ECO:0000256" key="1">
    <source>
        <dbReference type="SAM" id="MobiDB-lite"/>
    </source>
</evidence>
<dbReference type="Gene3D" id="3.20.20.450">
    <property type="entry name" value="EAL domain"/>
    <property type="match status" value="1"/>
</dbReference>
<sequence length="408" mass="44469">MSHSTHSRRSLPMKSHLQFMIVIENLACIAAAYSDGVAGRVLSEIWRRFDAALPVSDWDRQEEPYGLSLRFVGPRFDEARLQELEEVVQSAALTPLTVGKVRLVVALGLSQNEGAATVRYINRNLNIAQYRADMAAAVVAYAALQSGKVRFAEQPIVATDVPEKLLYRERLIRLADAAGGGIAPGAFLPAIERLGLTGAFDRWVIMDTLGELEINPDLLLGCNVSAMSLNADGCWNSCLRGLRAKPDVARRLVIEVTETALPADIGTATDLLFAFKDAGCRIALDDFGSGYSSIAFARVVRPDIIKLDAIFVGETSETIFGSEMLSSLITMSSCMSSLVVVEGVEDAHCLAVAQLAGAQWLQGYHFGRPEIPQDRSPAATPPVRLPNTDRPRRRHVIRQPLAAEETLR</sequence>
<dbReference type="PROSITE" id="PS50883">
    <property type="entry name" value="EAL"/>
    <property type="match status" value="1"/>
</dbReference>
<dbReference type="PANTHER" id="PTHR33121:SF23">
    <property type="entry name" value="CYCLIC DI-GMP PHOSPHODIESTERASE PDEB"/>
    <property type="match status" value="1"/>
</dbReference>
<dbReference type="InterPro" id="IPR035919">
    <property type="entry name" value="EAL_sf"/>
</dbReference>
<dbReference type="SMART" id="SM00052">
    <property type="entry name" value="EAL"/>
    <property type="match status" value="1"/>
</dbReference>
<organism evidence="3 4">
    <name type="scientific">Rhizobium wuzhouense</name>
    <dbReference type="NCBI Taxonomy" id="1986026"/>
    <lineage>
        <taxon>Bacteria</taxon>
        <taxon>Pseudomonadati</taxon>
        <taxon>Pseudomonadota</taxon>
        <taxon>Alphaproteobacteria</taxon>
        <taxon>Hyphomicrobiales</taxon>
        <taxon>Rhizobiaceae</taxon>
        <taxon>Rhizobium/Agrobacterium group</taxon>
        <taxon>Rhizobium</taxon>
    </lineage>
</organism>
<dbReference type="Proteomes" id="UP000247536">
    <property type="component" value="Unassembled WGS sequence"/>
</dbReference>
<evidence type="ECO:0000259" key="2">
    <source>
        <dbReference type="PROSITE" id="PS50883"/>
    </source>
</evidence>
<dbReference type="CDD" id="cd01948">
    <property type="entry name" value="EAL"/>
    <property type="match status" value="1"/>
</dbReference>
<dbReference type="PANTHER" id="PTHR33121">
    <property type="entry name" value="CYCLIC DI-GMP PHOSPHODIESTERASE PDEF"/>
    <property type="match status" value="1"/>
</dbReference>
<protein>
    <recommendedName>
        <fullName evidence="2">EAL domain-containing protein</fullName>
    </recommendedName>
</protein>
<reference evidence="3 4" key="1">
    <citation type="submission" date="2018-06" db="EMBL/GenBank/DDBJ databases">
        <title>Rhizobium wuzhouense sp. nov., isolated from roots of Oryza officinalis.</title>
        <authorList>
            <person name="Yuan T."/>
        </authorList>
    </citation>
    <scope>NUCLEOTIDE SEQUENCE [LARGE SCALE GENOMIC DNA]</scope>
    <source>
        <strain evidence="3 4">W44</strain>
    </source>
</reference>
<gene>
    <name evidence="3" type="ORF">DMY87_15835</name>
</gene>
<dbReference type="SUPFAM" id="SSF141868">
    <property type="entry name" value="EAL domain-like"/>
    <property type="match status" value="1"/>
</dbReference>
<dbReference type="EMBL" id="QJRY01000006">
    <property type="protein sequence ID" value="PYB71684.1"/>
    <property type="molecule type" value="Genomic_DNA"/>
</dbReference>
<accession>A0ABX5NS41</accession>
<name>A0ABX5NS41_9HYPH</name>
<evidence type="ECO:0000313" key="3">
    <source>
        <dbReference type="EMBL" id="PYB71684.1"/>
    </source>
</evidence>
<keyword evidence="4" id="KW-1185">Reference proteome</keyword>
<feature type="region of interest" description="Disordered" evidence="1">
    <location>
        <begin position="371"/>
        <end position="408"/>
    </location>
</feature>
<proteinExistence type="predicted"/>
<dbReference type="InterPro" id="IPR050706">
    <property type="entry name" value="Cyclic-di-GMP_PDE-like"/>
</dbReference>
<evidence type="ECO:0000313" key="4">
    <source>
        <dbReference type="Proteomes" id="UP000247536"/>
    </source>
</evidence>
<comment type="caution">
    <text evidence="3">The sequence shown here is derived from an EMBL/GenBank/DDBJ whole genome shotgun (WGS) entry which is preliminary data.</text>
</comment>
<dbReference type="InterPro" id="IPR001633">
    <property type="entry name" value="EAL_dom"/>
</dbReference>
<feature type="domain" description="EAL" evidence="2">
    <location>
        <begin position="133"/>
        <end position="383"/>
    </location>
</feature>
<dbReference type="Pfam" id="PF00563">
    <property type="entry name" value="EAL"/>
    <property type="match status" value="1"/>
</dbReference>